<sequence length="244" mass="28051">METAPWSIIPILNAPIEFDPTAPIADWFGLEMTMAHNVIIRGIISIWRHAPVIHPADEKAFAGYALSCLELIHAHHHGEEAVIFPRLQVKLDHDMSHNVEQHQAFQEEMEALEEYLKKVHNGEAEYDGEGTRRLLKAFADPLIEHLNEELTTITPEKLSVFTNDELAEMSKALEDHIKTVGGFFTLFPFTLTNHDKRDSPKWPPAPTHIKWFAITVGYFFNRSYWKFSTFTRTGELQTYEPESI</sequence>
<dbReference type="EMBL" id="KL142377">
    <property type="protein sequence ID" value="KDR77179.1"/>
    <property type="molecule type" value="Genomic_DNA"/>
</dbReference>
<gene>
    <name evidence="2" type="ORF">GALMADRAFT_434698</name>
</gene>
<name>A0A067TB99_GALM3</name>
<reference evidence="3" key="1">
    <citation type="journal article" date="2014" name="Proc. Natl. Acad. Sci. U.S.A.">
        <title>Extensive sampling of basidiomycete genomes demonstrates inadequacy of the white-rot/brown-rot paradigm for wood decay fungi.</title>
        <authorList>
            <person name="Riley R."/>
            <person name="Salamov A.A."/>
            <person name="Brown D.W."/>
            <person name="Nagy L.G."/>
            <person name="Floudas D."/>
            <person name="Held B.W."/>
            <person name="Levasseur A."/>
            <person name="Lombard V."/>
            <person name="Morin E."/>
            <person name="Otillar R."/>
            <person name="Lindquist E.A."/>
            <person name="Sun H."/>
            <person name="LaButti K.M."/>
            <person name="Schmutz J."/>
            <person name="Jabbour D."/>
            <person name="Luo H."/>
            <person name="Baker S.E."/>
            <person name="Pisabarro A.G."/>
            <person name="Walton J.D."/>
            <person name="Blanchette R.A."/>
            <person name="Henrissat B."/>
            <person name="Martin F."/>
            <person name="Cullen D."/>
            <person name="Hibbett D.S."/>
            <person name="Grigoriev I.V."/>
        </authorList>
    </citation>
    <scope>NUCLEOTIDE SEQUENCE [LARGE SCALE GENOMIC DNA]</scope>
    <source>
        <strain evidence="3">CBS 339.88</strain>
    </source>
</reference>
<feature type="domain" description="Hemerythrin-like" evidence="1">
    <location>
        <begin position="59"/>
        <end position="149"/>
    </location>
</feature>
<dbReference type="PANTHER" id="PTHR38048">
    <property type="entry name" value="EXPRESSED PROTEIN"/>
    <property type="match status" value="1"/>
</dbReference>
<evidence type="ECO:0000313" key="3">
    <source>
        <dbReference type="Proteomes" id="UP000027222"/>
    </source>
</evidence>
<dbReference type="STRING" id="685588.A0A067TB99"/>
<accession>A0A067TB99</accession>
<protein>
    <recommendedName>
        <fullName evidence="1">Hemerythrin-like domain-containing protein</fullName>
    </recommendedName>
</protein>
<dbReference type="Pfam" id="PF01814">
    <property type="entry name" value="Hemerythrin"/>
    <property type="match status" value="1"/>
</dbReference>
<dbReference type="PANTHER" id="PTHR38048:SF2">
    <property type="entry name" value="HEMERYTHRIN-LIKE DOMAIN-CONTAINING PROTEIN"/>
    <property type="match status" value="1"/>
</dbReference>
<dbReference type="InterPro" id="IPR012312">
    <property type="entry name" value="Hemerythrin-like"/>
</dbReference>
<dbReference type="AlphaFoldDB" id="A0A067TB99"/>
<dbReference type="CDD" id="cd12108">
    <property type="entry name" value="Hr-like"/>
    <property type="match status" value="1"/>
</dbReference>
<dbReference type="OrthoDB" id="58416at2759"/>
<evidence type="ECO:0000313" key="2">
    <source>
        <dbReference type="EMBL" id="KDR77179.1"/>
    </source>
</evidence>
<dbReference type="Proteomes" id="UP000027222">
    <property type="component" value="Unassembled WGS sequence"/>
</dbReference>
<dbReference type="InterPro" id="IPR053206">
    <property type="entry name" value="Dimeric_xanthone_biosynth"/>
</dbReference>
<keyword evidence="3" id="KW-1185">Reference proteome</keyword>
<proteinExistence type="predicted"/>
<organism evidence="2 3">
    <name type="scientific">Galerina marginata (strain CBS 339.88)</name>
    <dbReference type="NCBI Taxonomy" id="685588"/>
    <lineage>
        <taxon>Eukaryota</taxon>
        <taxon>Fungi</taxon>
        <taxon>Dikarya</taxon>
        <taxon>Basidiomycota</taxon>
        <taxon>Agaricomycotina</taxon>
        <taxon>Agaricomycetes</taxon>
        <taxon>Agaricomycetidae</taxon>
        <taxon>Agaricales</taxon>
        <taxon>Agaricineae</taxon>
        <taxon>Strophariaceae</taxon>
        <taxon>Galerina</taxon>
    </lineage>
</organism>
<dbReference type="HOGENOM" id="CLU_066708_0_0_1"/>
<evidence type="ECO:0000259" key="1">
    <source>
        <dbReference type="Pfam" id="PF01814"/>
    </source>
</evidence>
<dbReference type="Gene3D" id="1.20.120.520">
    <property type="entry name" value="nmb1532 protein domain like"/>
    <property type="match status" value="1"/>
</dbReference>